<dbReference type="EMBL" id="JAMSHJ010000004">
    <property type="protein sequence ID" value="KAI5415325.1"/>
    <property type="molecule type" value="Genomic_DNA"/>
</dbReference>
<organism evidence="2 3">
    <name type="scientific">Pisum sativum</name>
    <name type="common">Garden pea</name>
    <name type="synonym">Lathyrus oleraceus</name>
    <dbReference type="NCBI Taxonomy" id="3888"/>
    <lineage>
        <taxon>Eukaryota</taxon>
        <taxon>Viridiplantae</taxon>
        <taxon>Streptophyta</taxon>
        <taxon>Embryophyta</taxon>
        <taxon>Tracheophyta</taxon>
        <taxon>Spermatophyta</taxon>
        <taxon>Magnoliopsida</taxon>
        <taxon>eudicotyledons</taxon>
        <taxon>Gunneridae</taxon>
        <taxon>Pentapetalae</taxon>
        <taxon>rosids</taxon>
        <taxon>fabids</taxon>
        <taxon>Fabales</taxon>
        <taxon>Fabaceae</taxon>
        <taxon>Papilionoideae</taxon>
        <taxon>50 kb inversion clade</taxon>
        <taxon>NPAAA clade</taxon>
        <taxon>Hologalegina</taxon>
        <taxon>IRL clade</taxon>
        <taxon>Fabeae</taxon>
        <taxon>Lathyrus</taxon>
    </lineage>
</organism>
<name>A0A9D5AR49_PEA</name>
<keyword evidence="3" id="KW-1185">Reference proteome</keyword>
<dbReference type="Proteomes" id="UP001058974">
    <property type="component" value="Chromosome 4"/>
</dbReference>
<comment type="caution">
    <text evidence="2">The sequence shown here is derived from an EMBL/GenBank/DDBJ whole genome shotgun (WGS) entry which is preliminary data.</text>
</comment>
<gene>
    <name evidence="2" type="ORF">KIW84_040682</name>
</gene>
<accession>A0A9D5AR49</accession>
<reference evidence="2 3" key="1">
    <citation type="journal article" date="2022" name="Nat. Genet.">
        <title>Improved pea reference genome and pan-genome highlight genomic features and evolutionary characteristics.</title>
        <authorList>
            <person name="Yang T."/>
            <person name="Liu R."/>
            <person name="Luo Y."/>
            <person name="Hu S."/>
            <person name="Wang D."/>
            <person name="Wang C."/>
            <person name="Pandey M.K."/>
            <person name="Ge S."/>
            <person name="Xu Q."/>
            <person name="Li N."/>
            <person name="Li G."/>
            <person name="Huang Y."/>
            <person name="Saxena R.K."/>
            <person name="Ji Y."/>
            <person name="Li M."/>
            <person name="Yan X."/>
            <person name="He Y."/>
            <person name="Liu Y."/>
            <person name="Wang X."/>
            <person name="Xiang C."/>
            <person name="Varshney R.K."/>
            <person name="Ding H."/>
            <person name="Gao S."/>
            <person name="Zong X."/>
        </authorList>
    </citation>
    <scope>NUCLEOTIDE SEQUENCE [LARGE SCALE GENOMIC DNA]</scope>
    <source>
        <strain evidence="2 3">cv. Zhongwan 6</strain>
    </source>
</reference>
<evidence type="ECO:0000256" key="1">
    <source>
        <dbReference type="SAM" id="MobiDB-lite"/>
    </source>
</evidence>
<proteinExistence type="predicted"/>
<feature type="region of interest" description="Disordered" evidence="1">
    <location>
        <begin position="172"/>
        <end position="218"/>
    </location>
</feature>
<feature type="region of interest" description="Disordered" evidence="1">
    <location>
        <begin position="257"/>
        <end position="298"/>
    </location>
</feature>
<feature type="compositionally biased region" description="Basic and acidic residues" evidence="1">
    <location>
        <begin position="176"/>
        <end position="217"/>
    </location>
</feature>
<feature type="compositionally biased region" description="Acidic residues" evidence="1">
    <location>
        <begin position="268"/>
        <end position="298"/>
    </location>
</feature>
<evidence type="ECO:0000313" key="3">
    <source>
        <dbReference type="Proteomes" id="UP001058974"/>
    </source>
</evidence>
<sequence>MIVCTDVDQSEVVTDVIPFYIIPGHETLIRKPRKTASKKAKPSKVSKSSFPSMSVRMDASDVKNYEPSTVVKKTHSMTSLCLDPINVKPNVDASIKSYDVPKVMRNVETYENTNKPRSVMTLSKSSVIVAKRDNLDKDICVLICQVLGIEPKTVVVPDVSIYLAQTDNLIDESDEKPDSEHVLTKSPEKYEEKDDFDSMSRDSSNKEEKSGEKKDQSTKIVNVDDLDFDDEPIGNKLALGIVKRKTRLEILMKALFEEEAGGNLEGDNAGEEDASEEYANEEDVDSSDDEETSNSDED</sequence>
<dbReference type="AlphaFoldDB" id="A0A9D5AR49"/>
<evidence type="ECO:0000313" key="2">
    <source>
        <dbReference type="EMBL" id="KAI5415325.1"/>
    </source>
</evidence>
<dbReference type="Gramene" id="Psat04G0068200-T1">
    <property type="protein sequence ID" value="KAI5415325.1"/>
    <property type="gene ID" value="KIW84_040682"/>
</dbReference>
<protein>
    <submittedName>
        <fullName evidence="2">Uncharacterized protein</fullName>
    </submittedName>
</protein>